<reference evidence="2" key="1">
    <citation type="journal article" date="2022" name="Mol. Ecol. Resour.">
        <title>The genomes of chicory, endive, great burdock and yacon provide insights into Asteraceae palaeo-polyploidization history and plant inulin production.</title>
        <authorList>
            <person name="Fan W."/>
            <person name="Wang S."/>
            <person name="Wang H."/>
            <person name="Wang A."/>
            <person name="Jiang F."/>
            <person name="Liu H."/>
            <person name="Zhao H."/>
            <person name="Xu D."/>
            <person name="Zhang Y."/>
        </authorList>
    </citation>
    <scope>NUCLEOTIDE SEQUENCE [LARGE SCALE GENOMIC DNA]</scope>
    <source>
        <strain evidence="2">cv. Niubang</strain>
    </source>
</reference>
<evidence type="ECO:0000313" key="2">
    <source>
        <dbReference type="Proteomes" id="UP001055879"/>
    </source>
</evidence>
<reference evidence="1 2" key="2">
    <citation type="journal article" date="2022" name="Mol. Ecol. Resour.">
        <title>The genomes of chicory, endive, great burdock and yacon provide insights into Asteraceae paleo-polyploidization history and plant inulin production.</title>
        <authorList>
            <person name="Fan W."/>
            <person name="Wang S."/>
            <person name="Wang H."/>
            <person name="Wang A."/>
            <person name="Jiang F."/>
            <person name="Liu H."/>
            <person name="Zhao H."/>
            <person name="Xu D."/>
            <person name="Zhang Y."/>
        </authorList>
    </citation>
    <scope>NUCLEOTIDE SEQUENCE [LARGE SCALE GENOMIC DNA]</scope>
    <source>
        <strain evidence="2">cv. Niubang</strain>
    </source>
</reference>
<accession>A0ACB8ZYC6</accession>
<dbReference type="EMBL" id="CM042055">
    <property type="protein sequence ID" value="KAI3702481.1"/>
    <property type="molecule type" value="Genomic_DNA"/>
</dbReference>
<sequence>MVPILVFRSRRPLRLKTSSAEDFSIFRSRRPLSLKSRRPLSLQEPEDLFGNQRLLNLQGMKISSNTLYFLTKYIVISCIDVDLIWRSEKVSHAFNAWGTINMEDDSTCKITSSQAFKLSKCTTFSL</sequence>
<comment type="caution">
    <text evidence="1">The sequence shown here is derived from an EMBL/GenBank/DDBJ whole genome shotgun (WGS) entry which is preliminary data.</text>
</comment>
<keyword evidence="2" id="KW-1185">Reference proteome</keyword>
<dbReference type="Proteomes" id="UP001055879">
    <property type="component" value="Linkage Group LG09"/>
</dbReference>
<evidence type="ECO:0000313" key="1">
    <source>
        <dbReference type="EMBL" id="KAI3702481.1"/>
    </source>
</evidence>
<gene>
    <name evidence="1" type="ORF">L6452_28219</name>
</gene>
<proteinExistence type="predicted"/>
<protein>
    <submittedName>
        <fullName evidence="1">Uncharacterized protein</fullName>
    </submittedName>
</protein>
<name>A0ACB8ZYC6_ARCLA</name>
<organism evidence="1 2">
    <name type="scientific">Arctium lappa</name>
    <name type="common">Greater burdock</name>
    <name type="synonym">Lappa major</name>
    <dbReference type="NCBI Taxonomy" id="4217"/>
    <lineage>
        <taxon>Eukaryota</taxon>
        <taxon>Viridiplantae</taxon>
        <taxon>Streptophyta</taxon>
        <taxon>Embryophyta</taxon>
        <taxon>Tracheophyta</taxon>
        <taxon>Spermatophyta</taxon>
        <taxon>Magnoliopsida</taxon>
        <taxon>eudicotyledons</taxon>
        <taxon>Gunneridae</taxon>
        <taxon>Pentapetalae</taxon>
        <taxon>asterids</taxon>
        <taxon>campanulids</taxon>
        <taxon>Asterales</taxon>
        <taxon>Asteraceae</taxon>
        <taxon>Carduoideae</taxon>
        <taxon>Cardueae</taxon>
        <taxon>Arctiinae</taxon>
        <taxon>Arctium</taxon>
    </lineage>
</organism>